<evidence type="ECO:0000256" key="3">
    <source>
        <dbReference type="ARBA" id="ARBA00023239"/>
    </source>
</evidence>
<dbReference type="Gene3D" id="3.40.50.1100">
    <property type="match status" value="2"/>
</dbReference>
<dbReference type="KEGG" id="gba:J421_4693"/>
<proteinExistence type="predicted"/>
<comment type="cofactor">
    <cofactor evidence="1">
        <name>pyridoxal 5'-phosphate</name>
        <dbReference type="ChEBI" id="CHEBI:597326"/>
    </cofactor>
</comment>
<dbReference type="InterPro" id="IPR050147">
    <property type="entry name" value="Ser/Thr_Dehydratase"/>
</dbReference>
<name>W0RRN7_9BACT</name>
<accession>W0RRN7</accession>
<dbReference type="AlphaFoldDB" id="W0RRN7"/>
<dbReference type="InterPro" id="IPR036052">
    <property type="entry name" value="TrpB-like_PALP_sf"/>
</dbReference>
<dbReference type="HOGENOM" id="CLU_021152_5_1_0"/>
<dbReference type="PATRIC" id="fig|861299.3.peg.4743"/>
<evidence type="ECO:0000256" key="1">
    <source>
        <dbReference type="ARBA" id="ARBA00001933"/>
    </source>
</evidence>
<dbReference type="GO" id="GO:0009097">
    <property type="term" value="P:isoleucine biosynthetic process"/>
    <property type="evidence" value="ECO:0007669"/>
    <property type="project" value="TreeGrafter"/>
</dbReference>
<organism evidence="5 6">
    <name type="scientific">Gemmatirosa kalamazoonensis</name>
    <dbReference type="NCBI Taxonomy" id="861299"/>
    <lineage>
        <taxon>Bacteria</taxon>
        <taxon>Pseudomonadati</taxon>
        <taxon>Gemmatimonadota</taxon>
        <taxon>Gemmatimonadia</taxon>
        <taxon>Gemmatimonadales</taxon>
        <taxon>Gemmatimonadaceae</taxon>
        <taxon>Gemmatirosa</taxon>
    </lineage>
</organism>
<keyword evidence="2" id="KW-0663">Pyridoxal phosphate</keyword>
<dbReference type="GO" id="GO:0004794">
    <property type="term" value="F:threonine deaminase activity"/>
    <property type="evidence" value="ECO:0007669"/>
    <property type="project" value="TreeGrafter"/>
</dbReference>
<protein>
    <submittedName>
        <fullName evidence="5">Pyridoxal-5'-phosphate-dependent protein beta subunit</fullName>
    </submittedName>
</protein>
<evidence type="ECO:0000313" key="5">
    <source>
        <dbReference type="EMBL" id="AHG92228.1"/>
    </source>
</evidence>
<dbReference type="Pfam" id="PF00291">
    <property type="entry name" value="PALP"/>
    <property type="match status" value="1"/>
</dbReference>
<dbReference type="InterPro" id="IPR001926">
    <property type="entry name" value="TrpB-like_PALP"/>
</dbReference>
<evidence type="ECO:0000256" key="2">
    <source>
        <dbReference type="ARBA" id="ARBA00022898"/>
    </source>
</evidence>
<gene>
    <name evidence="5" type="ORF">J421_4693</name>
</gene>
<feature type="domain" description="Tryptophan synthase beta chain-like PALP" evidence="4">
    <location>
        <begin position="25"/>
        <end position="137"/>
    </location>
</feature>
<dbReference type="SUPFAM" id="SSF53686">
    <property type="entry name" value="Tryptophan synthase beta subunit-like PLP-dependent enzymes"/>
    <property type="match status" value="1"/>
</dbReference>
<dbReference type="GO" id="GO:0030170">
    <property type="term" value="F:pyridoxal phosphate binding"/>
    <property type="evidence" value="ECO:0007669"/>
    <property type="project" value="InterPro"/>
</dbReference>
<geneLocation type="plasmid" evidence="5 6">
    <name>1</name>
</geneLocation>
<dbReference type="GO" id="GO:0006567">
    <property type="term" value="P:L-threonine catabolic process"/>
    <property type="evidence" value="ECO:0007669"/>
    <property type="project" value="TreeGrafter"/>
</dbReference>
<dbReference type="InParanoid" id="W0RRN7"/>
<sequence length="139" mass="14499">MTAAPTLVTLRDEIRAAAERLAPYALRTPVVPARALDPNDRAWYKCENLQRTGSFKIRGALNKILSLPAEARARGVVTSSTGNHGLAVAEALRLVGGRGTIVVSAGASAYKVGKLAAAGLEVVTHDGDPMAAELAARAR</sequence>
<dbReference type="InterPro" id="IPR000634">
    <property type="entry name" value="Ser/Thr_deHydtase_PyrdxlP-BS"/>
</dbReference>
<dbReference type="PANTHER" id="PTHR48078:SF6">
    <property type="entry name" value="L-THREONINE DEHYDRATASE CATABOLIC TDCB"/>
    <property type="match status" value="1"/>
</dbReference>
<dbReference type="Proteomes" id="UP000019151">
    <property type="component" value="Plasmid 1"/>
</dbReference>
<dbReference type="PROSITE" id="PS00165">
    <property type="entry name" value="DEHYDRATASE_SER_THR"/>
    <property type="match status" value="1"/>
</dbReference>
<reference evidence="5 6" key="1">
    <citation type="journal article" date="2014" name="Genome Announc.">
        <title>Genome Sequence and Methylome of Soil Bacterium Gemmatirosa kalamazoonensis KBS708T, a Member of the Rarely Cultivated Gemmatimonadetes Phylum.</title>
        <authorList>
            <person name="Debruyn J.M."/>
            <person name="Radosevich M."/>
            <person name="Wommack K.E."/>
            <person name="Polson S.W."/>
            <person name="Hauser L.J."/>
            <person name="Fawaz M.N."/>
            <person name="Korlach J."/>
            <person name="Tsai Y.C."/>
        </authorList>
    </citation>
    <scope>NUCLEOTIDE SEQUENCE [LARGE SCALE GENOMIC DNA]</scope>
    <source>
        <strain evidence="5 6">KBS708</strain>
        <plasmid evidence="6">Plasmid 1</plasmid>
    </source>
</reference>
<keyword evidence="3" id="KW-0456">Lyase</keyword>
<dbReference type="GO" id="GO:0003941">
    <property type="term" value="F:L-serine ammonia-lyase activity"/>
    <property type="evidence" value="ECO:0007669"/>
    <property type="project" value="TreeGrafter"/>
</dbReference>
<keyword evidence="5" id="KW-0614">Plasmid</keyword>
<evidence type="ECO:0000259" key="4">
    <source>
        <dbReference type="Pfam" id="PF00291"/>
    </source>
</evidence>
<dbReference type="EMBL" id="CP007129">
    <property type="protein sequence ID" value="AHG92228.1"/>
    <property type="molecule type" value="Genomic_DNA"/>
</dbReference>
<evidence type="ECO:0000313" key="6">
    <source>
        <dbReference type="Proteomes" id="UP000019151"/>
    </source>
</evidence>
<keyword evidence="6" id="KW-1185">Reference proteome</keyword>
<dbReference type="PANTHER" id="PTHR48078">
    <property type="entry name" value="THREONINE DEHYDRATASE, MITOCHONDRIAL-RELATED"/>
    <property type="match status" value="1"/>
</dbReference>
<dbReference type="GO" id="GO:0006565">
    <property type="term" value="P:L-serine catabolic process"/>
    <property type="evidence" value="ECO:0007669"/>
    <property type="project" value="TreeGrafter"/>
</dbReference>